<feature type="domain" description="GFO/IDH/MocA-like oxidoreductase" evidence="2">
    <location>
        <begin position="144"/>
        <end position="254"/>
    </location>
</feature>
<dbReference type="Proteomes" id="UP000262954">
    <property type="component" value="Unassembled WGS sequence"/>
</dbReference>
<dbReference type="Pfam" id="PF22725">
    <property type="entry name" value="GFO_IDH_MocA_C3"/>
    <property type="match status" value="1"/>
</dbReference>
<evidence type="ECO:0000259" key="2">
    <source>
        <dbReference type="Pfam" id="PF22725"/>
    </source>
</evidence>
<protein>
    <submittedName>
        <fullName evidence="3">Oxidoreductase</fullName>
    </submittedName>
</protein>
<reference evidence="3 4" key="1">
    <citation type="journal article" date="2018" name="Nat. Biotechnol.">
        <title>A standardized bacterial taxonomy based on genome phylogeny substantially revises the tree of life.</title>
        <authorList>
            <person name="Parks D.H."/>
            <person name="Chuvochina M."/>
            <person name="Waite D.W."/>
            <person name="Rinke C."/>
            <person name="Skarshewski A."/>
            <person name="Chaumeil P.A."/>
            <person name="Hugenholtz P."/>
        </authorList>
    </citation>
    <scope>NUCLEOTIDE SEQUENCE [LARGE SCALE GENOMIC DNA]</scope>
    <source>
        <strain evidence="3">UBA11482</strain>
    </source>
</reference>
<dbReference type="InterPro" id="IPR000683">
    <property type="entry name" value="Gfo/Idh/MocA-like_OxRdtase_N"/>
</dbReference>
<proteinExistence type="predicted"/>
<dbReference type="Gene3D" id="3.30.360.10">
    <property type="entry name" value="Dihydrodipicolinate Reductase, domain 2"/>
    <property type="match status" value="1"/>
</dbReference>
<gene>
    <name evidence="3" type="ORF">DDY73_11320</name>
</gene>
<dbReference type="Pfam" id="PF01408">
    <property type="entry name" value="GFO_IDH_MocA"/>
    <property type="match status" value="1"/>
</dbReference>
<dbReference type="PANTHER" id="PTHR43054">
    <property type="match status" value="1"/>
</dbReference>
<dbReference type="SUPFAM" id="SSF55347">
    <property type="entry name" value="Glyceraldehyde-3-phosphate dehydrogenase-like, C-terminal domain"/>
    <property type="match status" value="1"/>
</dbReference>
<dbReference type="EMBL" id="DNWC01000145">
    <property type="protein sequence ID" value="HBJ09580.1"/>
    <property type="molecule type" value="Genomic_DNA"/>
</dbReference>
<dbReference type="InterPro" id="IPR036291">
    <property type="entry name" value="NAD(P)-bd_dom_sf"/>
</dbReference>
<dbReference type="AlphaFoldDB" id="A0A354M4Z1"/>
<dbReference type="SUPFAM" id="SSF51735">
    <property type="entry name" value="NAD(P)-binding Rossmann-fold domains"/>
    <property type="match status" value="1"/>
</dbReference>
<accession>A0A354M4Z1</accession>
<name>A0A354M4Z1_9BACT</name>
<evidence type="ECO:0000313" key="3">
    <source>
        <dbReference type="EMBL" id="HBJ09580.1"/>
    </source>
</evidence>
<dbReference type="GO" id="GO:0000166">
    <property type="term" value="F:nucleotide binding"/>
    <property type="evidence" value="ECO:0007669"/>
    <property type="project" value="InterPro"/>
</dbReference>
<comment type="caution">
    <text evidence="3">The sequence shown here is derived from an EMBL/GenBank/DDBJ whole genome shotgun (WGS) entry which is preliminary data.</text>
</comment>
<dbReference type="Gene3D" id="3.40.50.720">
    <property type="entry name" value="NAD(P)-binding Rossmann-like Domain"/>
    <property type="match status" value="1"/>
</dbReference>
<evidence type="ECO:0000313" key="4">
    <source>
        <dbReference type="Proteomes" id="UP000262954"/>
    </source>
</evidence>
<feature type="domain" description="Gfo/Idh/MocA-like oxidoreductase N-terminal" evidence="1">
    <location>
        <begin position="8"/>
        <end position="125"/>
    </location>
</feature>
<dbReference type="InterPro" id="IPR055170">
    <property type="entry name" value="GFO_IDH_MocA-like_dom"/>
</dbReference>
<organism evidence="3 4">
    <name type="scientific">Coprobacter fastidiosus</name>
    <dbReference type="NCBI Taxonomy" id="1099853"/>
    <lineage>
        <taxon>Bacteria</taxon>
        <taxon>Pseudomonadati</taxon>
        <taxon>Bacteroidota</taxon>
        <taxon>Bacteroidia</taxon>
        <taxon>Bacteroidales</taxon>
        <taxon>Barnesiellaceae</taxon>
        <taxon>Coprobacter</taxon>
    </lineage>
</organism>
<dbReference type="PANTHER" id="PTHR43054:SF1">
    <property type="entry name" value="SCYLLO-INOSITOL 2-DEHYDROGENASE (NADP(+)) IOLU"/>
    <property type="match status" value="1"/>
</dbReference>
<sequence length="334" mass="37051">MSCAAFKLRFGIIGTNFISDWLLEGAAEDSRFEVAAIYSRSQDTANAFAVKHNIPYTFVSLDAMASSPLIDAVYIASPTALHSEQAILFMEHGKHVLCEKPSASNIRELGRMIEAAKKYGVVFMEAMKSTLMPGFGAILQHLPEIGTVRRYFASYCQYSSRYDKLKAGAVMNAFKPELSNGATMDLGIYTIYPLVVLWGRPFRISATGTLLSTGVDGQGAVNFEYEDKCATILYSKVADSLLPSEIQGEEGTIVIDKIQSPDRILLKYRNGISQDISVADRQNEYYYEVKEFIDLVQSGDRESSVNSHLNSLITLEIIDEVRRQLGVVYPADKN</sequence>
<evidence type="ECO:0000259" key="1">
    <source>
        <dbReference type="Pfam" id="PF01408"/>
    </source>
</evidence>